<sequence>MTAPLAHPSYRSFFADLAPLHVDPEALHALGRPGGPCDLGEDCAQDTDSAVAAVWPFFGQFLAHDITADRSPLVDRADPARLLNARTPRADLEALYGAGPVGEPYLYRSDDPAKLLLSASGVDVPRNHEGIALVGDPRNDANLFTSQMAVAFIRLHNRFVDRLRAEGAADVFAAARRELTWHYQHVILREFLPGLIGAPLTAELLEDGPRLHRADDEPYVPLEFADAAYRYGHAQIRHRYQVNATFGPVPLFPDLMGFGTVAPEHAIDWALPLEQRAKRMDVRLPTSLITLPTQISGARPGTDYASLANRDLQRGQAVGLPSGEAIARRLGVEPLPAEQIGLGWTTETPLWFYILKEAEVLHGGDQLGPVGGRIVGEVLVGIIDADPGSFRAIEPEWTPARPFALADLLLGQ</sequence>
<dbReference type="Gene3D" id="1.10.640.10">
    <property type="entry name" value="Haem peroxidase domain superfamily, animal type"/>
    <property type="match status" value="1"/>
</dbReference>
<protein>
    <recommendedName>
        <fullName evidence="6">Peroxidase</fullName>
    </recommendedName>
</protein>
<evidence type="ECO:0000256" key="3">
    <source>
        <dbReference type="ARBA" id="ARBA00023180"/>
    </source>
</evidence>
<organism evidence="4 5">
    <name type="scientific">Solirubrobacter deserti</name>
    <dbReference type="NCBI Taxonomy" id="2282478"/>
    <lineage>
        <taxon>Bacteria</taxon>
        <taxon>Bacillati</taxon>
        <taxon>Actinomycetota</taxon>
        <taxon>Thermoleophilia</taxon>
        <taxon>Solirubrobacterales</taxon>
        <taxon>Solirubrobacteraceae</taxon>
        <taxon>Solirubrobacter</taxon>
    </lineage>
</organism>
<dbReference type="InterPro" id="IPR019791">
    <property type="entry name" value="Haem_peroxidase_animal"/>
</dbReference>
<keyword evidence="3" id="KW-0325">Glycoprotein</keyword>
<evidence type="ECO:0000313" key="4">
    <source>
        <dbReference type="EMBL" id="MDA0140398.1"/>
    </source>
</evidence>
<evidence type="ECO:0008006" key="6">
    <source>
        <dbReference type="Google" id="ProtNLM"/>
    </source>
</evidence>
<gene>
    <name evidence="4" type="ORF">OJ962_23065</name>
</gene>
<dbReference type="RefSeq" id="WP_202953282.1">
    <property type="nucleotide sequence ID" value="NZ_JAPCID010000038.1"/>
</dbReference>
<dbReference type="Pfam" id="PF03098">
    <property type="entry name" value="An_peroxidase"/>
    <property type="match status" value="1"/>
</dbReference>
<dbReference type="PANTHER" id="PTHR11475:SF4">
    <property type="entry name" value="CHORION PEROXIDASE"/>
    <property type="match status" value="1"/>
</dbReference>
<accession>A0ABT4RPQ8</accession>
<dbReference type="EMBL" id="JAPCID010000038">
    <property type="protein sequence ID" value="MDA0140398.1"/>
    <property type="molecule type" value="Genomic_DNA"/>
</dbReference>
<comment type="subcellular location">
    <subcellularLocation>
        <location evidence="1">Secreted</location>
    </subcellularLocation>
</comment>
<evidence type="ECO:0000256" key="1">
    <source>
        <dbReference type="ARBA" id="ARBA00004613"/>
    </source>
</evidence>
<evidence type="ECO:0000313" key="5">
    <source>
        <dbReference type="Proteomes" id="UP001147700"/>
    </source>
</evidence>
<dbReference type="PANTHER" id="PTHR11475">
    <property type="entry name" value="OXIDASE/PEROXIDASE"/>
    <property type="match status" value="1"/>
</dbReference>
<dbReference type="InterPro" id="IPR037120">
    <property type="entry name" value="Haem_peroxidase_sf_animal"/>
</dbReference>
<dbReference type="PROSITE" id="PS50292">
    <property type="entry name" value="PEROXIDASE_3"/>
    <property type="match status" value="1"/>
</dbReference>
<keyword evidence="5" id="KW-1185">Reference proteome</keyword>
<dbReference type="PRINTS" id="PR00457">
    <property type="entry name" value="ANPEROXIDASE"/>
</dbReference>
<keyword evidence="2" id="KW-0964">Secreted</keyword>
<dbReference type="SUPFAM" id="SSF48113">
    <property type="entry name" value="Heme-dependent peroxidases"/>
    <property type="match status" value="1"/>
</dbReference>
<proteinExistence type="predicted"/>
<reference evidence="4" key="1">
    <citation type="submission" date="2022-10" db="EMBL/GenBank/DDBJ databases">
        <title>The WGS of Solirubrobacter sp. CPCC 204708.</title>
        <authorList>
            <person name="Jiang Z."/>
        </authorList>
    </citation>
    <scope>NUCLEOTIDE SEQUENCE</scope>
    <source>
        <strain evidence="4">CPCC 204708</strain>
    </source>
</reference>
<name>A0ABT4RPQ8_9ACTN</name>
<dbReference type="InterPro" id="IPR010255">
    <property type="entry name" value="Haem_peroxidase_sf"/>
</dbReference>
<dbReference type="Proteomes" id="UP001147700">
    <property type="component" value="Unassembled WGS sequence"/>
</dbReference>
<evidence type="ECO:0000256" key="2">
    <source>
        <dbReference type="ARBA" id="ARBA00022525"/>
    </source>
</evidence>
<comment type="caution">
    <text evidence="4">The sequence shown here is derived from an EMBL/GenBank/DDBJ whole genome shotgun (WGS) entry which is preliminary data.</text>
</comment>